<proteinExistence type="predicted"/>
<dbReference type="EMBL" id="JAWQEG010000453">
    <property type="protein sequence ID" value="KAK3889936.1"/>
    <property type="molecule type" value="Genomic_DNA"/>
</dbReference>
<accession>A0AAE1GDN7</accession>
<sequence length="284" mass="32149">MSQEHSTERGGEPSSLCYQDNVQTGKRKSIGSPAVRGSLKVLLFNARYIQNKFLELRALVATEEPELVAITESWLRTSDRDLEGEFVIPGYQLFHKDREDRGGGGVLLYVKNSIKSMTCNITSNHELLGVDLEIDTAKYRTLLLYRPPGQLNEMDRDLYQLLGELVDGRVCILMGDFNTHVDWETREPSAENTPLLEFVNDEFLTQWVREPTRGANILDLVLTSEDDIIQDLSVNEEIGGSDHKLIRFSVKVPNMETVTPVHRKLDMGRANFEGLHEGVAEMKL</sequence>
<evidence type="ECO:0000259" key="1">
    <source>
        <dbReference type="Pfam" id="PF03372"/>
    </source>
</evidence>
<dbReference type="PANTHER" id="PTHR33395">
    <property type="entry name" value="TRANSCRIPTASE, PUTATIVE-RELATED-RELATED"/>
    <property type="match status" value="1"/>
</dbReference>
<dbReference type="InterPro" id="IPR005135">
    <property type="entry name" value="Endo/exonuclease/phosphatase"/>
</dbReference>
<dbReference type="GO" id="GO:0061343">
    <property type="term" value="P:cell adhesion involved in heart morphogenesis"/>
    <property type="evidence" value="ECO:0007669"/>
    <property type="project" value="TreeGrafter"/>
</dbReference>
<dbReference type="InterPro" id="IPR036691">
    <property type="entry name" value="Endo/exonu/phosph_ase_sf"/>
</dbReference>
<dbReference type="Pfam" id="PF03372">
    <property type="entry name" value="Exo_endo_phos"/>
    <property type="match status" value="1"/>
</dbReference>
<protein>
    <recommendedName>
        <fullName evidence="1">Endonuclease/exonuclease/phosphatase domain-containing protein</fullName>
    </recommendedName>
</protein>
<comment type="caution">
    <text evidence="2">The sequence shown here is derived from an EMBL/GenBank/DDBJ whole genome shotgun (WGS) entry which is preliminary data.</text>
</comment>
<dbReference type="Proteomes" id="UP001286313">
    <property type="component" value="Unassembled WGS sequence"/>
</dbReference>
<feature type="domain" description="Endonuclease/exonuclease/phosphatase" evidence="1">
    <location>
        <begin position="44"/>
        <end position="243"/>
    </location>
</feature>
<dbReference type="AlphaFoldDB" id="A0AAE1GDN7"/>
<dbReference type="GO" id="GO:0031012">
    <property type="term" value="C:extracellular matrix"/>
    <property type="evidence" value="ECO:0007669"/>
    <property type="project" value="TreeGrafter"/>
</dbReference>
<evidence type="ECO:0000313" key="2">
    <source>
        <dbReference type="EMBL" id="KAK3889936.1"/>
    </source>
</evidence>
<dbReference type="GO" id="GO:0007508">
    <property type="term" value="P:larval heart development"/>
    <property type="evidence" value="ECO:0007669"/>
    <property type="project" value="TreeGrafter"/>
</dbReference>
<evidence type="ECO:0000313" key="3">
    <source>
        <dbReference type="Proteomes" id="UP001286313"/>
    </source>
</evidence>
<dbReference type="GO" id="GO:0003824">
    <property type="term" value="F:catalytic activity"/>
    <property type="evidence" value="ECO:0007669"/>
    <property type="project" value="InterPro"/>
</dbReference>
<dbReference type="PANTHER" id="PTHR33395:SF22">
    <property type="entry name" value="REVERSE TRANSCRIPTASE DOMAIN-CONTAINING PROTEIN"/>
    <property type="match status" value="1"/>
</dbReference>
<dbReference type="SUPFAM" id="SSF56219">
    <property type="entry name" value="DNase I-like"/>
    <property type="match status" value="1"/>
</dbReference>
<reference evidence="2" key="1">
    <citation type="submission" date="2023-10" db="EMBL/GenBank/DDBJ databases">
        <title>Genome assemblies of two species of porcelain crab, Petrolisthes cinctipes and Petrolisthes manimaculis (Anomura: Porcellanidae).</title>
        <authorList>
            <person name="Angst P."/>
        </authorList>
    </citation>
    <scope>NUCLEOTIDE SEQUENCE</scope>
    <source>
        <strain evidence="2">PB745_01</strain>
        <tissue evidence="2">Gill</tissue>
    </source>
</reference>
<organism evidence="2 3">
    <name type="scientific">Petrolisthes cinctipes</name>
    <name type="common">Flat porcelain crab</name>
    <dbReference type="NCBI Taxonomy" id="88211"/>
    <lineage>
        <taxon>Eukaryota</taxon>
        <taxon>Metazoa</taxon>
        <taxon>Ecdysozoa</taxon>
        <taxon>Arthropoda</taxon>
        <taxon>Crustacea</taxon>
        <taxon>Multicrustacea</taxon>
        <taxon>Malacostraca</taxon>
        <taxon>Eumalacostraca</taxon>
        <taxon>Eucarida</taxon>
        <taxon>Decapoda</taxon>
        <taxon>Pleocyemata</taxon>
        <taxon>Anomura</taxon>
        <taxon>Galatheoidea</taxon>
        <taxon>Porcellanidae</taxon>
        <taxon>Petrolisthes</taxon>
    </lineage>
</organism>
<dbReference type="Gene3D" id="3.60.10.10">
    <property type="entry name" value="Endonuclease/exonuclease/phosphatase"/>
    <property type="match status" value="1"/>
</dbReference>
<name>A0AAE1GDN7_PETCI</name>
<gene>
    <name evidence="2" type="ORF">Pcinc_006089</name>
</gene>
<keyword evidence="3" id="KW-1185">Reference proteome</keyword>